<gene>
    <name evidence="2" type="ordered locus">Cagg_0293</name>
</gene>
<evidence type="ECO:0000256" key="1">
    <source>
        <dbReference type="SAM" id="Phobius"/>
    </source>
</evidence>
<dbReference type="AlphaFoldDB" id="B8G2T6"/>
<keyword evidence="1" id="KW-0472">Membrane</keyword>
<keyword evidence="1" id="KW-1133">Transmembrane helix</keyword>
<protein>
    <recommendedName>
        <fullName evidence="4">Carboxypeptidase regulatory-like domain-containing protein</fullName>
    </recommendedName>
</protein>
<dbReference type="STRING" id="326427.Cagg_0293"/>
<reference evidence="2" key="1">
    <citation type="submission" date="2008-12" db="EMBL/GenBank/DDBJ databases">
        <title>Complete sequence of Chloroflexus aggregans DSM 9485.</title>
        <authorList>
            <consortium name="US DOE Joint Genome Institute"/>
            <person name="Lucas S."/>
            <person name="Copeland A."/>
            <person name="Lapidus A."/>
            <person name="Glavina del Rio T."/>
            <person name="Dalin E."/>
            <person name="Tice H."/>
            <person name="Pitluck S."/>
            <person name="Foster B."/>
            <person name="Larimer F."/>
            <person name="Land M."/>
            <person name="Hauser L."/>
            <person name="Kyrpides N."/>
            <person name="Mikhailova N."/>
            <person name="Bryant D."/>
            <person name="Richardson P."/>
        </authorList>
    </citation>
    <scope>NUCLEOTIDE SEQUENCE</scope>
    <source>
        <strain evidence="2">DSM 9485</strain>
    </source>
</reference>
<dbReference type="Proteomes" id="UP000002508">
    <property type="component" value="Chromosome"/>
</dbReference>
<evidence type="ECO:0008006" key="4">
    <source>
        <dbReference type="Google" id="ProtNLM"/>
    </source>
</evidence>
<dbReference type="InterPro" id="IPR008969">
    <property type="entry name" value="CarboxyPept-like_regulatory"/>
</dbReference>
<sequence length="278" mass="30085">MQRRMISYSMMICGIVAMMIGFTLLPLPTSSTAAPALQPSPRPTIPPVTVIPYSEPTPVPMGRITGTIIDLRTHAPTPNIAVQIGDAVVYSDANGNYDRWVESGYYTVTLQLRDDHGSPGQPPLNIAVGPGDTVVAHLFFTSPAPNESSAPITIEAPTTEPISEPVAVVPALPEVIPPKLPYTGVADTPTTTIDRQPTFLPRTATTIPFNAQFWFVVGFILLAGGLGLQFWPVRRNASSAAHERILAELLSTPPPPLHHHDDELLYTLLTQHDAHDKR</sequence>
<accession>B8G2T6</accession>
<keyword evidence="3" id="KW-1185">Reference proteome</keyword>
<name>B8G2T6_CHLAD</name>
<dbReference type="Gene3D" id="2.60.40.1120">
    <property type="entry name" value="Carboxypeptidase-like, regulatory domain"/>
    <property type="match status" value="1"/>
</dbReference>
<organism evidence="2 3">
    <name type="scientific">Chloroflexus aggregans (strain MD-66 / DSM 9485)</name>
    <dbReference type="NCBI Taxonomy" id="326427"/>
    <lineage>
        <taxon>Bacteria</taxon>
        <taxon>Bacillati</taxon>
        <taxon>Chloroflexota</taxon>
        <taxon>Chloroflexia</taxon>
        <taxon>Chloroflexales</taxon>
        <taxon>Chloroflexineae</taxon>
        <taxon>Chloroflexaceae</taxon>
        <taxon>Chloroflexus</taxon>
    </lineage>
</organism>
<proteinExistence type="predicted"/>
<keyword evidence="1" id="KW-0812">Transmembrane</keyword>
<dbReference type="RefSeq" id="WP_012615606.1">
    <property type="nucleotide sequence ID" value="NC_011831.1"/>
</dbReference>
<dbReference type="EMBL" id="CP001337">
    <property type="protein sequence ID" value="ACL23240.1"/>
    <property type="molecule type" value="Genomic_DNA"/>
</dbReference>
<dbReference type="eggNOG" id="ENOG5032JHD">
    <property type="taxonomic scope" value="Bacteria"/>
</dbReference>
<dbReference type="HOGENOM" id="CLU_1114928_0_0_0"/>
<evidence type="ECO:0000313" key="2">
    <source>
        <dbReference type="EMBL" id="ACL23240.1"/>
    </source>
</evidence>
<feature type="transmembrane region" description="Helical" evidence="1">
    <location>
        <begin position="211"/>
        <end position="231"/>
    </location>
</feature>
<dbReference type="KEGG" id="cag:Cagg_0293"/>
<dbReference type="SUPFAM" id="SSF49464">
    <property type="entry name" value="Carboxypeptidase regulatory domain-like"/>
    <property type="match status" value="1"/>
</dbReference>
<evidence type="ECO:0000313" key="3">
    <source>
        <dbReference type="Proteomes" id="UP000002508"/>
    </source>
</evidence>